<name>A0A0A9CEI7_ARUDO</name>
<reference evidence="1" key="2">
    <citation type="journal article" date="2015" name="Data Brief">
        <title>Shoot transcriptome of the giant reed, Arundo donax.</title>
        <authorList>
            <person name="Barrero R.A."/>
            <person name="Guerrero F.D."/>
            <person name="Moolhuijzen P."/>
            <person name="Goolsby J.A."/>
            <person name="Tidwell J."/>
            <person name="Bellgard S.E."/>
            <person name="Bellgard M.I."/>
        </authorList>
    </citation>
    <scope>NUCLEOTIDE SEQUENCE</scope>
    <source>
        <tissue evidence="1">Shoot tissue taken approximately 20 cm above the soil surface</tissue>
    </source>
</reference>
<dbReference type="AlphaFoldDB" id="A0A0A9CEI7"/>
<protein>
    <submittedName>
        <fullName evidence="1">Uncharacterized protein</fullName>
    </submittedName>
</protein>
<organism evidence="1">
    <name type="scientific">Arundo donax</name>
    <name type="common">Giant reed</name>
    <name type="synonym">Donax arundinaceus</name>
    <dbReference type="NCBI Taxonomy" id="35708"/>
    <lineage>
        <taxon>Eukaryota</taxon>
        <taxon>Viridiplantae</taxon>
        <taxon>Streptophyta</taxon>
        <taxon>Embryophyta</taxon>
        <taxon>Tracheophyta</taxon>
        <taxon>Spermatophyta</taxon>
        <taxon>Magnoliopsida</taxon>
        <taxon>Liliopsida</taxon>
        <taxon>Poales</taxon>
        <taxon>Poaceae</taxon>
        <taxon>PACMAD clade</taxon>
        <taxon>Arundinoideae</taxon>
        <taxon>Arundineae</taxon>
        <taxon>Arundo</taxon>
    </lineage>
</organism>
<evidence type="ECO:0000313" key="1">
    <source>
        <dbReference type="EMBL" id="JAD71800.1"/>
    </source>
</evidence>
<sequence>MVHSSQFISCILAQIKN</sequence>
<dbReference type="EMBL" id="GBRH01226095">
    <property type="protein sequence ID" value="JAD71800.1"/>
    <property type="molecule type" value="Transcribed_RNA"/>
</dbReference>
<accession>A0A0A9CEI7</accession>
<proteinExistence type="predicted"/>
<reference evidence="1" key="1">
    <citation type="submission" date="2014-09" db="EMBL/GenBank/DDBJ databases">
        <authorList>
            <person name="Magalhaes I.L.F."/>
            <person name="Oliveira U."/>
            <person name="Santos F.R."/>
            <person name="Vidigal T.H.D.A."/>
            <person name="Brescovit A.D."/>
            <person name="Santos A.J."/>
        </authorList>
    </citation>
    <scope>NUCLEOTIDE SEQUENCE</scope>
    <source>
        <tissue evidence="1">Shoot tissue taken approximately 20 cm above the soil surface</tissue>
    </source>
</reference>